<dbReference type="SUPFAM" id="SSF50475">
    <property type="entry name" value="FMN-binding split barrel"/>
    <property type="match status" value="1"/>
</dbReference>
<sequence length="200" mass="21533">MSRADGDREQLYRILDTGLLCHVAVILDGVPTVRPTGYGRDGDTLYIRSVAAAEGLRRAAAEHMSVCVTQLDGIVYGRSAMQFSMNYRIVTVEGKAIDILDEEGKRRGLRAVLEQIAPGSWDYARRPDAEELAAAAVLAIDLSAARVAVRTGGPCDRTEDVAAQQVWAGELPVARPGWDTPVPAADLGAELAVPAHIRDR</sequence>
<protein>
    <submittedName>
        <fullName evidence="1">Pyridoxamine 5'-phosphate oxidase family protein</fullName>
        <ecNumber evidence="1">1.-.-.-</ecNumber>
    </submittedName>
</protein>
<reference evidence="1 2" key="1">
    <citation type="submission" date="2024-10" db="EMBL/GenBank/DDBJ databases">
        <title>The Natural Products Discovery Center: Release of the First 8490 Sequenced Strains for Exploring Actinobacteria Biosynthetic Diversity.</title>
        <authorList>
            <person name="Kalkreuter E."/>
            <person name="Kautsar S.A."/>
            <person name="Yang D."/>
            <person name="Bader C.D."/>
            <person name="Teijaro C.N."/>
            <person name="Fluegel L."/>
            <person name="Davis C.M."/>
            <person name="Simpson J.R."/>
            <person name="Lauterbach L."/>
            <person name="Steele A.D."/>
            <person name="Gui C."/>
            <person name="Meng S."/>
            <person name="Li G."/>
            <person name="Viehrig K."/>
            <person name="Ye F."/>
            <person name="Su P."/>
            <person name="Kiefer A.F."/>
            <person name="Nichols A."/>
            <person name="Cepeda A.J."/>
            <person name="Yan W."/>
            <person name="Fan B."/>
            <person name="Jiang Y."/>
            <person name="Adhikari A."/>
            <person name="Zheng C.-J."/>
            <person name="Schuster L."/>
            <person name="Cowan T.M."/>
            <person name="Smanski M.J."/>
            <person name="Chevrette M.G."/>
            <person name="De Carvalho L.P.S."/>
            <person name="Shen B."/>
        </authorList>
    </citation>
    <scope>NUCLEOTIDE SEQUENCE [LARGE SCALE GENOMIC DNA]</scope>
    <source>
        <strain evidence="1 2">NPDC004550</strain>
    </source>
</reference>
<organism evidence="1 2">
    <name type="scientific">Nocardia africana</name>
    <dbReference type="NCBI Taxonomy" id="134964"/>
    <lineage>
        <taxon>Bacteria</taxon>
        <taxon>Bacillati</taxon>
        <taxon>Actinomycetota</taxon>
        <taxon>Actinomycetes</taxon>
        <taxon>Mycobacteriales</taxon>
        <taxon>Nocardiaceae</taxon>
        <taxon>Nocardia</taxon>
    </lineage>
</organism>
<proteinExistence type="predicted"/>
<dbReference type="Pfam" id="PF12900">
    <property type="entry name" value="Pyridox_ox_2"/>
    <property type="match status" value="1"/>
</dbReference>
<dbReference type="EMBL" id="JBIALX010000005">
    <property type="protein sequence ID" value="MFF0454360.1"/>
    <property type="molecule type" value="Genomic_DNA"/>
</dbReference>
<dbReference type="InterPro" id="IPR012349">
    <property type="entry name" value="Split_barrel_FMN-bd"/>
</dbReference>
<comment type="caution">
    <text evidence="1">The sequence shown here is derived from an EMBL/GenBank/DDBJ whole genome shotgun (WGS) entry which is preliminary data.</text>
</comment>
<gene>
    <name evidence="1" type="ORF">ACFYTH_13415</name>
</gene>
<dbReference type="PANTHER" id="PTHR34071">
    <property type="entry name" value="5-NITROIMIDAZOLE ANTIBIOTICS RESISTANCE PROTEIN, NIMA-FAMILY-RELATED PROTEIN-RELATED"/>
    <property type="match status" value="1"/>
</dbReference>
<dbReference type="RefSeq" id="WP_387251233.1">
    <property type="nucleotide sequence ID" value="NZ_JBIALX010000005.1"/>
</dbReference>
<name>A0ABW6NGS6_9NOCA</name>
<dbReference type="GO" id="GO:0016491">
    <property type="term" value="F:oxidoreductase activity"/>
    <property type="evidence" value="ECO:0007669"/>
    <property type="project" value="UniProtKB-KW"/>
</dbReference>
<keyword evidence="2" id="KW-1185">Reference proteome</keyword>
<dbReference type="Gene3D" id="2.30.110.10">
    <property type="entry name" value="Electron Transport, Fmn-binding Protein, Chain A"/>
    <property type="match status" value="1"/>
</dbReference>
<evidence type="ECO:0000313" key="1">
    <source>
        <dbReference type="EMBL" id="MFF0454360.1"/>
    </source>
</evidence>
<dbReference type="InterPro" id="IPR024747">
    <property type="entry name" value="Pyridox_Oxase-rel"/>
</dbReference>
<evidence type="ECO:0000313" key="2">
    <source>
        <dbReference type="Proteomes" id="UP001601521"/>
    </source>
</evidence>
<dbReference type="PANTHER" id="PTHR34071:SF2">
    <property type="entry name" value="FLAVIN-NUCLEOTIDE-BINDING PROTEIN"/>
    <property type="match status" value="1"/>
</dbReference>
<dbReference type="EC" id="1.-.-.-" evidence="1"/>
<dbReference type="Proteomes" id="UP001601521">
    <property type="component" value="Unassembled WGS sequence"/>
</dbReference>
<keyword evidence="1" id="KW-0560">Oxidoreductase</keyword>
<accession>A0ABW6NGS6</accession>